<evidence type="ECO:0000256" key="1">
    <source>
        <dbReference type="SAM" id="Phobius"/>
    </source>
</evidence>
<dbReference type="InterPro" id="IPR025424">
    <property type="entry name" value="YrhK_domain"/>
</dbReference>
<comment type="caution">
    <text evidence="3">The sequence shown here is derived from an EMBL/GenBank/DDBJ whole genome shotgun (WGS) entry which is preliminary data.</text>
</comment>
<dbReference type="STRING" id="317018.AVL63_03030"/>
<evidence type="ECO:0000313" key="3">
    <source>
        <dbReference type="EMBL" id="KUG59012.1"/>
    </source>
</evidence>
<feature type="transmembrane region" description="Helical" evidence="1">
    <location>
        <begin position="51"/>
        <end position="69"/>
    </location>
</feature>
<protein>
    <recommendedName>
        <fullName evidence="2">YrhK domain-containing protein</fullName>
    </recommendedName>
</protein>
<evidence type="ECO:0000259" key="2">
    <source>
        <dbReference type="Pfam" id="PF14145"/>
    </source>
</evidence>
<name>A0A0W8IGB5_9MICC</name>
<evidence type="ECO:0000313" key="4">
    <source>
        <dbReference type="Proteomes" id="UP000054023"/>
    </source>
</evidence>
<feature type="transmembrane region" description="Helical" evidence="1">
    <location>
        <begin position="26"/>
        <end position="45"/>
    </location>
</feature>
<accession>A0A0W8IGB5</accession>
<gene>
    <name evidence="3" type="ORF">AVL63_03030</name>
</gene>
<reference evidence="4" key="1">
    <citation type="submission" date="2015-12" db="EMBL/GenBank/DDBJ databases">
        <authorList>
            <person name="Nair G.R."/>
            <person name="Kaur G."/>
            <person name="Mayilraj S."/>
        </authorList>
    </citation>
    <scope>NUCLEOTIDE SEQUENCE [LARGE SCALE GENOMIC DNA]</scope>
    <source>
        <strain evidence="4">CD08_7</strain>
    </source>
</reference>
<dbReference type="OrthoDB" id="5519470at2"/>
<proteinExistence type="predicted"/>
<feature type="domain" description="YrhK" evidence="2">
    <location>
        <begin position="19"/>
        <end position="74"/>
    </location>
</feature>
<dbReference type="Proteomes" id="UP000054023">
    <property type="component" value="Unassembled WGS sequence"/>
</dbReference>
<keyword evidence="1" id="KW-1133">Transmembrane helix</keyword>
<keyword evidence="1" id="KW-0472">Membrane</keyword>
<dbReference type="RefSeq" id="WP_058888694.1">
    <property type="nucleotide sequence ID" value="NZ_LQBM01000003.1"/>
</dbReference>
<dbReference type="Pfam" id="PF14145">
    <property type="entry name" value="YrhK"/>
    <property type="match status" value="1"/>
</dbReference>
<dbReference type="AlphaFoldDB" id="A0A0W8IGB5"/>
<keyword evidence="1" id="KW-0812">Transmembrane</keyword>
<dbReference type="EMBL" id="LQBM01000003">
    <property type="protein sequence ID" value="KUG59012.1"/>
    <property type="molecule type" value="Genomic_DNA"/>
</dbReference>
<organism evidence="3 4">
    <name type="scientific">Nesterenkonia jeotgali</name>
    <dbReference type="NCBI Taxonomy" id="317018"/>
    <lineage>
        <taxon>Bacteria</taxon>
        <taxon>Bacillati</taxon>
        <taxon>Actinomycetota</taxon>
        <taxon>Actinomycetes</taxon>
        <taxon>Micrococcales</taxon>
        <taxon>Micrococcaceae</taxon>
        <taxon>Nesterenkonia</taxon>
    </lineage>
</organism>
<keyword evidence="4" id="KW-1185">Reference proteome</keyword>
<sequence length="91" mass="10421">MTDPDLVLHLGHEELVIRRRYETLSIVNDFLIALAFTVGSVFFFRESTMTAGTWLFLLGSVLLMVRPTIRLIRRTHLIRVGGSMPESARDF</sequence>